<dbReference type="InterPro" id="IPR007300">
    <property type="entry name" value="CidB/LrgB"/>
</dbReference>
<keyword evidence="3 5" id="KW-1133">Transmembrane helix</keyword>
<feature type="transmembrane region" description="Helical" evidence="5">
    <location>
        <begin position="267"/>
        <end position="292"/>
    </location>
</feature>
<keyword evidence="2 5" id="KW-0812">Transmembrane</keyword>
<sequence>MPALGVQSLLSARPRCYLVPSDDGVGLEQICITEGKLDIGLGDSDYYFTANTVSKEKVKLGMFAKTPVSVDVESENGFKLEGKPLEAGCFIDLKDGEEIEFGDGKRYTIKYGDGNGKSAAAKRWLVERDLEEAPKKVRDLEEVPKKARDLEEAPKKARKTPTAGLAFQYAHKAVALGILYLANKGLYRACASASIKFPSPLIGMFIIVGTLLVLQEASKGTADKIQAFFNPALNWIQRWLPLFYVPTLVVLPVAIQGIQGADLAKIMAIIGVGMPASLLVTAGVAVAIRNAVRTEMEEQPALKRMPSFNKFHYAGWGGVLGLSLVGALVSPGGWAPHLAVPYMTAATVAGYLIGVALPEGVQRVVHPLITCTVLANLGAAAWGAVTGVGYYAVLRSYITKGSGVMGAGDLLMSFLGVVILSFGFKIFGQRRLMRRHAPEIFGATVLSAAFSLFATALAAKAIGLAPDLARALVPRSITVALALPIAAQLGAPAPIVAAGVCLTGLLGANFAQALLNRFGFSDPIARGLATAGSAHGLGTAALARNEPEALPFCALAYALIGIISTVLVALPPIARALLAITA</sequence>
<dbReference type="EMBL" id="JALJOT010000011">
    <property type="protein sequence ID" value="KAK9905650.1"/>
    <property type="molecule type" value="Genomic_DNA"/>
</dbReference>
<evidence type="ECO:0000313" key="6">
    <source>
        <dbReference type="EMBL" id="KAK9905650.1"/>
    </source>
</evidence>
<evidence type="ECO:0000256" key="3">
    <source>
        <dbReference type="ARBA" id="ARBA00022989"/>
    </source>
</evidence>
<dbReference type="Gene3D" id="2.60.200.20">
    <property type="match status" value="1"/>
</dbReference>
<evidence type="ECO:0000256" key="4">
    <source>
        <dbReference type="ARBA" id="ARBA00023136"/>
    </source>
</evidence>
<comment type="subcellular location">
    <subcellularLocation>
        <location evidence="1">Membrane</location>
        <topology evidence="1">Multi-pass membrane protein</topology>
    </subcellularLocation>
</comment>
<name>A0ABR2YHT7_9CHLO</name>
<keyword evidence="7" id="KW-1185">Reference proteome</keyword>
<dbReference type="PANTHER" id="PTHR30249:SF0">
    <property type="entry name" value="PLASTIDAL GLYCOLATE_GLYCERATE TRANSLOCATOR 1, CHLOROPLASTIC"/>
    <property type="match status" value="1"/>
</dbReference>
<evidence type="ECO:0000256" key="2">
    <source>
        <dbReference type="ARBA" id="ARBA00022692"/>
    </source>
</evidence>
<dbReference type="SUPFAM" id="SSF49879">
    <property type="entry name" value="SMAD/FHA domain"/>
    <property type="match status" value="1"/>
</dbReference>
<feature type="transmembrane region" description="Helical" evidence="5">
    <location>
        <begin position="197"/>
        <end position="214"/>
    </location>
</feature>
<evidence type="ECO:0000256" key="5">
    <source>
        <dbReference type="SAM" id="Phobius"/>
    </source>
</evidence>
<reference evidence="6 7" key="1">
    <citation type="journal article" date="2024" name="Nat. Commun.">
        <title>Phylogenomics reveals the evolutionary origins of lichenization in chlorophyte algae.</title>
        <authorList>
            <person name="Puginier C."/>
            <person name="Libourel C."/>
            <person name="Otte J."/>
            <person name="Skaloud P."/>
            <person name="Haon M."/>
            <person name="Grisel S."/>
            <person name="Petersen M."/>
            <person name="Berrin J.G."/>
            <person name="Delaux P.M."/>
            <person name="Dal Grande F."/>
            <person name="Keller J."/>
        </authorList>
    </citation>
    <scope>NUCLEOTIDE SEQUENCE [LARGE SCALE GENOMIC DNA]</scope>
    <source>
        <strain evidence="6 7">SAG 216-7</strain>
    </source>
</reference>
<feature type="transmembrane region" description="Helical" evidence="5">
    <location>
        <begin position="440"/>
        <end position="465"/>
    </location>
</feature>
<organism evidence="6 7">
    <name type="scientific">Coccomyxa subellipsoidea</name>
    <dbReference type="NCBI Taxonomy" id="248742"/>
    <lineage>
        <taxon>Eukaryota</taxon>
        <taxon>Viridiplantae</taxon>
        <taxon>Chlorophyta</taxon>
        <taxon>core chlorophytes</taxon>
        <taxon>Trebouxiophyceae</taxon>
        <taxon>Trebouxiophyceae incertae sedis</taxon>
        <taxon>Coccomyxaceae</taxon>
        <taxon>Coccomyxa</taxon>
    </lineage>
</organism>
<feature type="transmembrane region" description="Helical" evidence="5">
    <location>
        <begin position="235"/>
        <end position="255"/>
    </location>
</feature>
<feature type="transmembrane region" description="Helical" evidence="5">
    <location>
        <begin position="313"/>
        <end position="333"/>
    </location>
</feature>
<dbReference type="Proteomes" id="UP001491310">
    <property type="component" value="Unassembled WGS sequence"/>
</dbReference>
<comment type="caution">
    <text evidence="6">The sequence shown here is derived from an EMBL/GenBank/DDBJ whole genome shotgun (WGS) entry which is preliminary data.</text>
</comment>
<accession>A0ABR2YHT7</accession>
<dbReference type="InterPro" id="IPR008984">
    <property type="entry name" value="SMAD_FHA_dom_sf"/>
</dbReference>
<feature type="transmembrane region" description="Helical" evidence="5">
    <location>
        <begin position="485"/>
        <end position="511"/>
    </location>
</feature>
<evidence type="ECO:0000256" key="1">
    <source>
        <dbReference type="ARBA" id="ARBA00004141"/>
    </source>
</evidence>
<protein>
    <recommendedName>
        <fullName evidence="8">LrgB-domain-containing protein</fullName>
    </recommendedName>
</protein>
<dbReference type="Pfam" id="PF04172">
    <property type="entry name" value="LrgB"/>
    <property type="match status" value="1"/>
</dbReference>
<feature type="transmembrane region" description="Helical" evidence="5">
    <location>
        <begin position="410"/>
        <end position="428"/>
    </location>
</feature>
<evidence type="ECO:0000313" key="7">
    <source>
        <dbReference type="Proteomes" id="UP001491310"/>
    </source>
</evidence>
<keyword evidence="4 5" id="KW-0472">Membrane</keyword>
<feature type="transmembrane region" description="Helical" evidence="5">
    <location>
        <begin position="549"/>
        <end position="570"/>
    </location>
</feature>
<feature type="transmembrane region" description="Helical" evidence="5">
    <location>
        <begin position="369"/>
        <end position="390"/>
    </location>
</feature>
<evidence type="ECO:0008006" key="8">
    <source>
        <dbReference type="Google" id="ProtNLM"/>
    </source>
</evidence>
<gene>
    <name evidence="6" type="ORF">WJX75_003922</name>
</gene>
<dbReference type="PANTHER" id="PTHR30249">
    <property type="entry name" value="PUTATIVE SEROTONIN TRANSPORTER"/>
    <property type="match status" value="1"/>
</dbReference>
<feature type="transmembrane region" description="Helical" evidence="5">
    <location>
        <begin position="339"/>
        <end position="357"/>
    </location>
</feature>
<proteinExistence type="predicted"/>